<evidence type="ECO:0000313" key="2">
    <source>
        <dbReference type="EMBL" id="KAJ3606572.1"/>
    </source>
</evidence>
<evidence type="ECO:0000313" key="3">
    <source>
        <dbReference type="Proteomes" id="UP001148018"/>
    </source>
</evidence>
<protein>
    <submittedName>
        <fullName evidence="2">Uncharacterized protein</fullName>
    </submittedName>
</protein>
<dbReference type="Proteomes" id="UP001148018">
    <property type="component" value="Unassembled WGS sequence"/>
</dbReference>
<gene>
    <name evidence="2" type="ORF">NHX12_026093</name>
</gene>
<proteinExistence type="predicted"/>
<keyword evidence="3" id="KW-1185">Reference proteome</keyword>
<accession>A0A9Q0ELJ3</accession>
<organism evidence="2 3">
    <name type="scientific">Muraenolepis orangiensis</name>
    <name type="common">Patagonian moray cod</name>
    <dbReference type="NCBI Taxonomy" id="630683"/>
    <lineage>
        <taxon>Eukaryota</taxon>
        <taxon>Metazoa</taxon>
        <taxon>Chordata</taxon>
        <taxon>Craniata</taxon>
        <taxon>Vertebrata</taxon>
        <taxon>Euteleostomi</taxon>
        <taxon>Actinopterygii</taxon>
        <taxon>Neopterygii</taxon>
        <taxon>Teleostei</taxon>
        <taxon>Neoteleostei</taxon>
        <taxon>Acanthomorphata</taxon>
        <taxon>Zeiogadaria</taxon>
        <taxon>Gadariae</taxon>
        <taxon>Gadiformes</taxon>
        <taxon>Muraenolepidoidei</taxon>
        <taxon>Muraenolepididae</taxon>
        <taxon>Muraenolepis</taxon>
    </lineage>
</organism>
<evidence type="ECO:0000256" key="1">
    <source>
        <dbReference type="SAM" id="MobiDB-lite"/>
    </source>
</evidence>
<comment type="caution">
    <text evidence="2">The sequence shown here is derived from an EMBL/GenBank/DDBJ whole genome shotgun (WGS) entry which is preliminary data.</text>
</comment>
<sequence length="79" mass="8585">MGVVVLAQGSSSSGRILGVDAAPQKKRSSDTHGCTRRTESFWKKNTKSSEKWTFFSTPVVGSTPQSDVWRGGYFGLVDT</sequence>
<feature type="region of interest" description="Disordered" evidence="1">
    <location>
        <begin position="16"/>
        <end position="37"/>
    </location>
</feature>
<dbReference type="AlphaFoldDB" id="A0A9Q0ELJ3"/>
<reference evidence="2" key="1">
    <citation type="submission" date="2022-07" db="EMBL/GenBank/DDBJ databases">
        <title>Chromosome-level genome of Muraenolepis orangiensis.</title>
        <authorList>
            <person name="Kim J."/>
        </authorList>
    </citation>
    <scope>NUCLEOTIDE SEQUENCE</scope>
    <source>
        <strain evidence="2">KU_S4_2022</strain>
        <tissue evidence="2">Muscle</tissue>
    </source>
</reference>
<name>A0A9Q0ELJ3_9TELE</name>
<dbReference type="EMBL" id="JANIIK010000042">
    <property type="protein sequence ID" value="KAJ3606572.1"/>
    <property type="molecule type" value="Genomic_DNA"/>
</dbReference>